<dbReference type="Gene3D" id="1.10.10.10">
    <property type="entry name" value="Winged helix-like DNA-binding domain superfamily/Winged helix DNA-binding domain"/>
    <property type="match status" value="1"/>
</dbReference>
<dbReference type="EMBL" id="MBQD01000022">
    <property type="protein sequence ID" value="OCL33338.1"/>
    <property type="molecule type" value="Genomic_DNA"/>
</dbReference>
<accession>A0A1C0ALA5</accession>
<name>A0A1C0ALA5_9ACTN</name>
<dbReference type="Proteomes" id="UP000093501">
    <property type="component" value="Unassembled WGS sequence"/>
</dbReference>
<protein>
    <submittedName>
        <fullName evidence="1">AsnC family transcriptional regulator</fullName>
    </submittedName>
</protein>
<gene>
    <name evidence="1" type="ORF">BCR15_05815</name>
</gene>
<evidence type="ECO:0000313" key="1">
    <source>
        <dbReference type="EMBL" id="OCL33338.1"/>
    </source>
</evidence>
<dbReference type="InterPro" id="IPR036388">
    <property type="entry name" value="WH-like_DNA-bd_sf"/>
</dbReference>
<dbReference type="CDD" id="cd00090">
    <property type="entry name" value="HTH_ARSR"/>
    <property type="match status" value="1"/>
</dbReference>
<dbReference type="AlphaFoldDB" id="A0A1C0ALA5"/>
<dbReference type="SUPFAM" id="SSF46785">
    <property type="entry name" value="Winged helix' DNA-binding domain"/>
    <property type="match status" value="1"/>
</dbReference>
<evidence type="ECO:0000313" key="2">
    <source>
        <dbReference type="Proteomes" id="UP000093501"/>
    </source>
</evidence>
<sequence>MPSEWTFLSNYGHVLVALARDPDARMRDVAEQVGITERAVQQIVADLVEEGYVEKVKLGRRNQYRLADHRNFRHRLESEVRIEDFLTLMTGSVTSGRW</sequence>
<keyword evidence="2" id="KW-1185">Reference proteome</keyword>
<comment type="caution">
    <text evidence="1">The sequence shown here is derived from an EMBL/GenBank/DDBJ whole genome shotgun (WGS) entry which is preliminary data.</text>
</comment>
<proteinExistence type="predicted"/>
<dbReference type="RefSeq" id="WP_068751903.1">
    <property type="nucleotide sequence ID" value="NZ_LR214441.1"/>
</dbReference>
<dbReference type="InterPro" id="IPR036390">
    <property type="entry name" value="WH_DNA-bd_sf"/>
</dbReference>
<dbReference type="Pfam" id="PF13412">
    <property type="entry name" value="HTH_24"/>
    <property type="match status" value="1"/>
</dbReference>
<organism evidence="1 2">
    <name type="scientific">Tessaracoccus lapidicaptus</name>
    <dbReference type="NCBI Taxonomy" id="1427523"/>
    <lineage>
        <taxon>Bacteria</taxon>
        <taxon>Bacillati</taxon>
        <taxon>Actinomycetota</taxon>
        <taxon>Actinomycetes</taxon>
        <taxon>Propionibacteriales</taxon>
        <taxon>Propionibacteriaceae</taxon>
        <taxon>Tessaracoccus</taxon>
    </lineage>
</organism>
<dbReference type="InterPro" id="IPR011991">
    <property type="entry name" value="ArsR-like_HTH"/>
</dbReference>
<reference evidence="2" key="1">
    <citation type="submission" date="2016-07" db="EMBL/GenBank/DDBJ databases">
        <authorList>
            <person name="Florea S."/>
            <person name="Webb J.S."/>
            <person name="Jaromczyk J."/>
            <person name="Schardl C.L."/>
        </authorList>
    </citation>
    <scope>NUCLEOTIDE SEQUENCE [LARGE SCALE GENOMIC DNA]</scope>
    <source>
        <strain evidence="2">IPBSL-7</strain>
    </source>
</reference>